<evidence type="ECO:0000259" key="1">
    <source>
        <dbReference type="Pfam" id="PF09603"/>
    </source>
</evidence>
<sequence>MPTPLSLLLPLLCLAACKEQTATDSLTDKRDGKAYKTVNIGEQVWMAENLDYEAEGSVCYDNDPANCEKYGRLYNWATAKNACSEGWHLPNEDEWDALIDYASGKEKAGERLKAKNGFSALPSGSFSFGGGYGSPGGCITGYSGGGIEGIHYAYSRKMHFLFDNIRTEEYAYKLDGYSVRCVRDNQ</sequence>
<organism evidence="2">
    <name type="scientific">uncultured bacterium contig00070</name>
    <dbReference type="NCBI Taxonomy" id="1181551"/>
    <lineage>
        <taxon>Bacteria</taxon>
        <taxon>environmental samples</taxon>
    </lineage>
</organism>
<evidence type="ECO:0000313" key="2">
    <source>
        <dbReference type="EMBL" id="AGS53586.1"/>
    </source>
</evidence>
<dbReference type="AlphaFoldDB" id="A0A806K170"/>
<dbReference type="InterPro" id="IPR011871">
    <property type="entry name" value="Fib_succ_major"/>
</dbReference>
<feature type="domain" description="Fibrobacter succinogenes major paralogous" evidence="1">
    <location>
        <begin position="38"/>
        <end position="183"/>
    </location>
</feature>
<dbReference type="Pfam" id="PF09603">
    <property type="entry name" value="Fib_succ_major"/>
    <property type="match status" value="1"/>
</dbReference>
<dbReference type="EMBL" id="JQ844237">
    <property type="protein sequence ID" value="AGS53586.1"/>
    <property type="molecule type" value="Genomic_DNA"/>
</dbReference>
<protein>
    <recommendedName>
        <fullName evidence="1">Fibrobacter succinogenes major paralogous domain-containing protein</fullName>
    </recommendedName>
</protein>
<name>A0A806K170_9BACT</name>
<proteinExistence type="predicted"/>
<dbReference type="NCBIfam" id="TIGR02145">
    <property type="entry name" value="Fib_succ_major"/>
    <property type="match status" value="1"/>
</dbReference>
<accession>A0A806K170</accession>
<reference evidence="2" key="1">
    <citation type="submission" date="2012-03" db="EMBL/GenBank/DDBJ databases">
        <title>Functional metagenomics reveals considerable lignocellulase gene clusters in the gut microbiome of a wood-feeding higher termite.</title>
        <authorList>
            <person name="Liu N."/>
        </authorList>
    </citation>
    <scope>NUCLEOTIDE SEQUENCE</scope>
</reference>